<dbReference type="Proteomes" id="UP000721236">
    <property type="component" value="Unassembled WGS sequence"/>
</dbReference>
<name>A0ABM8XVH3_9BURK</name>
<accession>A0ABM8XVH3</accession>
<reference evidence="1 2" key="1">
    <citation type="submission" date="2021-08" db="EMBL/GenBank/DDBJ databases">
        <authorList>
            <person name="Peeters C."/>
        </authorList>
    </citation>
    <scope>NUCLEOTIDE SEQUENCE [LARGE SCALE GENOMIC DNA]</scope>
    <source>
        <strain evidence="1 2">LMG 21510</strain>
    </source>
</reference>
<dbReference type="RefSeq" id="WP_224044637.1">
    <property type="nucleotide sequence ID" value="NZ_CAJZAH010000011.1"/>
</dbReference>
<comment type="caution">
    <text evidence="1">The sequence shown here is derived from an EMBL/GenBank/DDBJ whole genome shotgun (WGS) entry which is preliminary data.</text>
</comment>
<evidence type="ECO:0000313" key="1">
    <source>
        <dbReference type="EMBL" id="CAG9184374.1"/>
    </source>
</evidence>
<proteinExistence type="predicted"/>
<gene>
    <name evidence="1" type="ORF">LMG21510_05082</name>
</gene>
<protein>
    <submittedName>
        <fullName evidence="1">Uncharacterized protein</fullName>
    </submittedName>
</protein>
<sequence>MSEKAKFIASQQTEAEQRAAAEKKAAEDIAAFQEASLQLAKDLKSWVEGTPITAETRQVTVRDETVRKEYAATETTLRFNDKRLVFRPNALYLLGGMGLVEIGGLKYDAHLTRINGTYPWQWTLTVKQAPKNQQQPARFDEEALFSLLNNHLK</sequence>
<organism evidence="1 2">
    <name type="scientific">Cupriavidus respiraculi</name>
    <dbReference type="NCBI Taxonomy" id="195930"/>
    <lineage>
        <taxon>Bacteria</taxon>
        <taxon>Pseudomonadati</taxon>
        <taxon>Pseudomonadota</taxon>
        <taxon>Betaproteobacteria</taxon>
        <taxon>Burkholderiales</taxon>
        <taxon>Burkholderiaceae</taxon>
        <taxon>Cupriavidus</taxon>
    </lineage>
</organism>
<dbReference type="EMBL" id="CAJZAH010000011">
    <property type="protein sequence ID" value="CAG9184374.1"/>
    <property type="molecule type" value="Genomic_DNA"/>
</dbReference>
<evidence type="ECO:0000313" key="2">
    <source>
        <dbReference type="Proteomes" id="UP000721236"/>
    </source>
</evidence>
<keyword evidence="2" id="KW-1185">Reference proteome</keyword>